<accession>A0A1A8ULI0</accession>
<reference evidence="1" key="2">
    <citation type="submission" date="2016-06" db="EMBL/GenBank/DDBJ databases">
        <title>The genome of a short-lived fish provides insights into sex chromosome evolution and the genetic control of aging.</title>
        <authorList>
            <person name="Reichwald K."/>
            <person name="Felder M."/>
            <person name="Petzold A."/>
            <person name="Koch P."/>
            <person name="Groth M."/>
            <person name="Platzer M."/>
        </authorList>
    </citation>
    <scope>NUCLEOTIDE SEQUENCE</scope>
    <source>
        <tissue evidence="1">Brain</tissue>
    </source>
</reference>
<evidence type="ECO:0000313" key="1">
    <source>
        <dbReference type="EMBL" id="SBS47968.1"/>
    </source>
</evidence>
<sequence length="66" mass="7277">ERERERACLPECMSKQALVLYLLNPSSLCSSACFSPEFSNRVKAELIPKSPANSTQVRAVNPPSQP</sequence>
<keyword evidence="1" id="KW-0418">Kinase</keyword>
<organism evidence="1">
    <name type="scientific">Nothobranchius furzeri</name>
    <name type="common">Turquoise killifish</name>
    <dbReference type="NCBI Taxonomy" id="105023"/>
    <lineage>
        <taxon>Eukaryota</taxon>
        <taxon>Metazoa</taxon>
        <taxon>Chordata</taxon>
        <taxon>Craniata</taxon>
        <taxon>Vertebrata</taxon>
        <taxon>Euteleostomi</taxon>
        <taxon>Actinopterygii</taxon>
        <taxon>Neopterygii</taxon>
        <taxon>Teleostei</taxon>
        <taxon>Neoteleostei</taxon>
        <taxon>Acanthomorphata</taxon>
        <taxon>Ovalentaria</taxon>
        <taxon>Atherinomorphae</taxon>
        <taxon>Cyprinodontiformes</taxon>
        <taxon>Nothobranchiidae</taxon>
        <taxon>Nothobranchius</taxon>
    </lineage>
</organism>
<reference evidence="1" key="1">
    <citation type="submission" date="2016-05" db="EMBL/GenBank/DDBJ databases">
        <authorList>
            <person name="Lavstsen T."/>
            <person name="Jespersen J.S."/>
        </authorList>
    </citation>
    <scope>NUCLEOTIDE SEQUENCE</scope>
    <source>
        <tissue evidence="1">Brain</tissue>
    </source>
</reference>
<protein>
    <submittedName>
        <fullName evidence="1">Cyclin-dependent kinase-like 5</fullName>
    </submittedName>
</protein>
<name>A0A1A8ULI0_NOTFU</name>
<dbReference type="EMBL" id="HAEJ01007511">
    <property type="protein sequence ID" value="SBS47968.1"/>
    <property type="molecule type" value="Transcribed_RNA"/>
</dbReference>
<feature type="non-terminal residue" evidence="1">
    <location>
        <position position="1"/>
    </location>
</feature>
<gene>
    <name evidence="1" type="primary">CDKL5</name>
</gene>
<proteinExistence type="predicted"/>
<dbReference type="GO" id="GO:0016301">
    <property type="term" value="F:kinase activity"/>
    <property type="evidence" value="ECO:0007669"/>
    <property type="project" value="UniProtKB-KW"/>
</dbReference>
<dbReference type="AlphaFoldDB" id="A0A1A8ULI0"/>
<keyword evidence="1" id="KW-0808">Transferase</keyword>